<name>A0A2Z6ULK1_MICAE</name>
<organism evidence="4 5">
    <name type="scientific">Microcystis aeruginosa Sj</name>
    <dbReference type="NCBI Taxonomy" id="1979544"/>
    <lineage>
        <taxon>Bacteria</taxon>
        <taxon>Bacillati</taxon>
        <taxon>Cyanobacteriota</taxon>
        <taxon>Cyanophyceae</taxon>
        <taxon>Oscillatoriophycideae</taxon>
        <taxon>Chroococcales</taxon>
        <taxon>Microcystaceae</taxon>
        <taxon>Microcystis</taxon>
    </lineage>
</organism>
<dbReference type="EMBL" id="BDSG01000036">
    <property type="protein sequence ID" value="GBL10322.1"/>
    <property type="molecule type" value="Genomic_DNA"/>
</dbReference>
<dbReference type="GO" id="GO:0005536">
    <property type="term" value="F:D-glucose binding"/>
    <property type="evidence" value="ECO:0007669"/>
    <property type="project" value="InterPro"/>
</dbReference>
<dbReference type="Gene3D" id="3.30.420.40">
    <property type="match status" value="1"/>
</dbReference>
<proteinExistence type="inferred from homology"/>
<evidence type="ECO:0000313" key="4">
    <source>
        <dbReference type="EMBL" id="GBL10322.1"/>
    </source>
</evidence>
<evidence type="ECO:0000256" key="2">
    <source>
        <dbReference type="ARBA" id="ARBA00022777"/>
    </source>
</evidence>
<dbReference type="Proteomes" id="UP000248272">
    <property type="component" value="Unassembled WGS sequence"/>
</dbReference>
<dbReference type="RefSeq" id="WP_002751998.1">
    <property type="nucleotide sequence ID" value="NZ_BDSG01000036.1"/>
</dbReference>
<evidence type="ECO:0000256" key="3">
    <source>
        <dbReference type="RuleBase" id="RU004046"/>
    </source>
</evidence>
<dbReference type="SUPFAM" id="SSF53067">
    <property type="entry name" value="Actin-like ATPase domain"/>
    <property type="match status" value="1"/>
</dbReference>
<keyword evidence="2 4" id="KW-0418">Kinase</keyword>
<dbReference type="EC" id="2.7.1.2" evidence="4"/>
<dbReference type="Pfam" id="PF02685">
    <property type="entry name" value="Glucokinase"/>
    <property type="match status" value="1"/>
</dbReference>
<dbReference type="Gene3D" id="3.40.367.20">
    <property type="match status" value="1"/>
</dbReference>
<keyword evidence="1 4" id="KW-0808">Transferase</keyword>
<sequence>MVILAGKIDGPTTTLALFQYTFNTKQEKYEIDPNPAYKKDFPLEKYKQNLSEMIDDFFNDCPDEKENIESVCFGVAGPLEVDDKEQGKSSRIKRPDFGLETSIFSEKSFSQKLPYDLPVSFINDMEAIGYSIFLGNEEHLEELNKINLELDPQAPRSLMLVSGGLGKALWLWDDQEKEFIPKSSEGGHRDFSVSSTDDMDLWKYWSERNDNKQISWEFFLSSSGLIKIYKCLKKENEPELEHIKIAIEKLDRDEGNESLTISEISSLIVAEVFGNSEQPNLLCLKTIETFISLWASEAGNIALDYLPKGGLYIGGTILPVDWFKDENLKRIFMERFTTKGENAGLANHGIPVMVYQEEDIVLRGAARFAARFIAENKLFIMSSK</sequence>
<comment type="caution">
    <text evidence="4">The sequence shown here is derived from an EMBL/GenBank/DDBJ whole genome shotgun (WGS) entry which is preliminary data.</text>
</comment>
<comment type="similarity">
    <text evidence="3">Belongs to the bacterial glucokinase family.</text>
</comment>
<accession>A0A2Z6ULK1</accession>
<gene>
    <name evidence="4" type="primary">glk_3</name>
    <name evidence="4" type="ORF">MSj_01810</name>
</gene>
<protein>
    <submittedName>
        <fullName evidence="4">Glucokinase</fullName>
        <ecNumber evidence="4">2.7.1.2</ecNumber>
    </submittedName>
</protein>
<dbReference type="GO" id="GO:0006096">
    <property type="term" value="P:glycolytic process"/>
    <property type="evidence" value="ECO:0007669"/>
    <property type="project" value="InterPro"/>
</dbReference>
<dbReference type="GO" id="GO:0005524">
    <property type="term" value="F:ATP binding"/>
    <property type="evidence" value="ECO:0007669"/>
    <property type="project" value="InterPro"/>
</dbReference>
<dbReference type="GO" id="GO:0004340">
    <property type="term" value="F:glucokinase activity"/>
    <property type="evidence" value="ECO:0007669"/>
    <property type="project" value="UniProtKB-EC"/>
</dbReference>
<dbReference type="AlphaFoldDB" id="A0A2Z6ULK1"/>
<dbReference type="PANTHER" id="PTHR47363:SF1">
    <property type="entry name" value="GLUCOKINASE"/>
    <property type="match status" value="1"/>
</dbReference>
<dbReference type="InterPro" id="IPR043129">
    <property type="entry name" value="ATPase_NBD"/>
</dbReference>
<evidence type="ECO:0000256" key="1">
    <source>
        <dbReference type="ARBA" id="ARBA00022679"/>
    </source>
</evidence>
<dbReference type="CDD" id="cd24008">
    <property type="entry name" value="ASKHA_NBD_GLK"/>
    <property type="match status" value="1"/>
</dbReference>
<dbReference type="InterPro" id="IPR003836">
    <property type="entry name" value="Glucokinase"/>
</dbReference>
<reference evidence="4 5" key="1">
    <citation type="journal article" date="2018" name="Front. Microbiol.">
        <title>Adaptation of the Freshwater Bloom-Forming Cyanobacterium Microcystis aeruginosa to Brackish Water Is Driven by Recent Horizontal Transfer of Sucrose Genes.</title>
        <authorList>
            <person name="Tanabe Y."/>
            <person name="Hodoki Y."/>
            <person name="Sano T."/>
            <person name="Tada K."/>
            <person name="Watanabe M.M."/>
        </authorList>
    </citation>
    <scope>NUCLEOTIDE SEQUENCE [LARGE SCALE GENOMIC DNA]</scope>
    <source>
        <strain evidence="4 5">Sj</strain>
    </source>
</reference>
<dbReference type="PANTHER" id="PTHR47363">
    <property type="entry name" value="GLUCOKINASE"/>
    <property type="match status" value="1"/>
</dbReference>
<evidence type="ECO:0000313" key="5">
    <source>
        <dbReference type="Proteomes" id="UP000248272"/>
    </source>
</evidence>